<name>A0A857JJ76_9ALTE</name>
<dbReference type="GO" id="GO:0034599">
    <property type="term" value="P:cellular response to oxidative stress"/>
    <property type="evidence" value="ECO:0007669"/>
    <property type="project" value="TreeGrafter"/>
</dbReference>
<dbReference type="RefSeq" id="WP_160179841.1">
    <property type="nucleotide sequence ID" value="NZ_CP047656.1"/>
</dbReference>
<dbReference type="CDD" id="cd02970">
    <property type="entry name" value="PRX_like2"/>
    <property type="match status" value="1"/>
</dbReference>
<dbReference type="SUPFAM" id="SSF52833">
    <property type="entry name" value="Thioredoxin-like"/>
    <property type="match status" value="1"/>
</dbReference>
<dbReference type="EC" id="1.11.1.24" evidence="2"/>
<dbReference type="GO" id="GO:0005737">
    <property type="term" value="C:cytoplasm"/>
    <property type="evidence" value="ECO:0007669"/>
    <property type="project" value="TreeGrafter"/>
</dbReference>
<gene>
    <name evidence="14" type="ORF">FX988_02224</name>
</gene>
<dbReference type="Pfam" id="PF00578">
    <property type="entry name" value="AhpC-TSA"/>
    <property type="match status" value="1"/>
</dbReference>
<keyword evidence="3 14" id="KW-0575">Peroxidase</keyword>
<dbReference type="EMBL" id="CP047656">
    <property type="protein sequence ID" value="QHJ11983.1"/>
    <property type="molecule type" value="Genomic_DNA"/>
</dbReference>
<keyword evidence="6" id="KW-1015">Disulfide bond</keyword>
<organism evidence="14 15">
    <name type="scientific">Paraglaciecola mesophila</name>
    <dbReference type="NCBI Taxonomy" id="197222"/>
    <lineage>
        <taxon>Bacteria</taxon>
        <taxon>Pseudomonadati</taxon>
        <taxon>Pseudomonadota</taxon>
        <taxon>Gammaproteobacteria</taxon>
        <taxon>Alteromonadales</taxon>
        <taxon>Alteromonadaceae</taxon>
        <taxon>Paraglaciecola</taxon>
    </lineage>
</organism>
<dbReference type="InterPro" id="IPR050924">
    <property type="entry name" value="Peroxiredoxin_BCP/PrxQ"/>
</dbReference>
<dbReference type="PANTHER" id="PTHR42801">
    <property type="entry name" value="THIOREDOXIN-DEPENDENT PEROXIDE REDUCTASE"/>
    <property type="match status" value="1"/>
</dbReference>
<evidence type="ECO:0000256" key="4">
    <source>
        <dbReference type="ARBA" id="ARBA00022862"/>
    </source>
</evidence>
<dbReference type="Proteomes" id="UP000464524">
    <property type="component" value="Chromosome"/>
</dbReference>
<feature type="signal peptide" evidence="12">
    <location>
        <begin position="1"/>
        <end position="25"/>
    </location>
</feature>
<dbReference type="OrthoDB" id="9809746at2"/>
<evidence type="ECO:0000256" key="10">
    <source>
        <dbReference type="ARBA" id="ARBA00042639"/>
    </source>
</evidence>
<keyword evidence="5 14" id="KW-0560">Oxidoreductase</keyword>
<evidence type="ECO:0000256" key="6">
    <source>
        <dbReference type="ARBA" id="ARBA00023157"/>
    </source>
</evidence>
<dbReference type="GO" id="GO:0008379">
    <property type="term" value="F:thioredoxin peroxidase activity"/>
    <property type="evidence" value="ECO:0007669"/>
    <property type="project" value="TreeGrafter"/>
</dbReference>
<accession>A0A857JJ76</accession>
<evidence type="ECO:0000256" key="5">
    <source>
        <dbReference type="ARBA" id="ARBA00023002"/>
    </source>
</evidence>
<dbReference type="KEGG" id="pmes:FX988_02224"/>
<evidence type="ECO:0000256" key="2">
    <source>
        <dbReference type="ARBA" id="ARBA00013017"/>
    </source>
</evidence>
<keyword evidence="15" id="KW-1185">Reference proteome</keyword>
<feature type="domain" description="Thioredoxin" evidence="13">
    <location>
        <begin position="41"/>
        <end position="214"/>
    </location>
</feature>
<comment type="similarity">
    <text evidence="9">Belongs to the peroxiredoxin family. BCP/PrxQ subfamily.</text>
</comment>
<sequence>MFHFMKAAIGSLAILLMAFSVTSSALERTDIAQSAQDVSPLLVGHGAPNTKLKTAEGAPVSLKAMLMQKPTVLIFYRGGWCPYCNRQLAGLKDIEKSLDDLGYQILAISPETPAQLQAQKLQSKFTVQLLSDSTLDTIRGFGIGFYVAKETTAKYKEKKGIVLNTSTHDERGVLPAPAVFILDEQGVIKFSYVNPDYKQRLSPELLYQAAKYSL</sequence>
<dbReference type="AlphaFoldDB" id="A0A857JJ76"/>
<evidence type="ECO:0000313" key="15">
    <source>
        <dbReference type="Proteomes" id="UP000464524"/>
    </source>
</evidence>
<evidence type="ECO:0000256" key="11">
    <source>
        <dbReference type="ARBA" id="ARBA00049091"/>
    </source>
</evidence>
<dbReference type="PANTHER" id="PTHR42801:SF7">
    <property type="entry name" value="SLL1159 PROTEIN"/>
    <property type="match status" value="1"/>
</dbReference>
<evidence type="ECO:0000259" key="13">
    <source>
        <dbReference type="PROSITE" id="PS51352"/>
    </source>
</evidence>
<dbReference type="InterPro" id="IPR000866">
    <property type="entry name" value="AhpC/TSA"/>
</dbReference>
<dbReference type="InterPro" id="IPR013766">
    <property type="entry name" value="Thioredoxin_domain"/>
</dbReference>
<dbReference type="InterPro" id="IPR036249">
    <property type="entry name" value="Thioredoxin-like_sf"/>
</dbReference>
<dbReference type="Gene3D" id="3.40.30.10">
    <property type="entry name" value="Glutaredoxin"/>
    <property type="match status" value="1"/>
</dbReference>
<feature type="chain" id="PRO_5032472680" description="thioredoxin-dependent peroxiredoxin" evidence="12">
    <location>
        <begin position="26"/>
        <end position="214"/>
    </location>
</feature>
<dbReference type="PROSITE" id="PS51352">
    <property type="entry name" value="THIOREDOXIN_2"/>
    <property type="match status" value="1"/>
</dbReference>
<evidence type="ECO:0000256" key="7">
    <source>
        <dbReference type="ARBA" id="ARBA00023284"/>
    </source>
</evidence>
<comment type="function">
    <text evidence="1">Thiol-specific peroxidase that catalyzes the reduction of hydrogen peroxide and organic hydroperoxides to water and alcohols, respectively. Plays a role in cell protection against oxidative stress by detoxifying peroxides and as sensor of hydrogen peroxide-mediated signaling events.</text>
</comment>
<evidence type="ECO:0000256" key="12">
    <source>
        <dbReference type="SAM" id="SignalP"/>
    </source>
</evidence>
<comment type="catalytic activity">
    <reaction evidence="11">
        <text>a hydroperoxide + [thioredoxin]-dithiol = an alcohol + [thioredoxin]-disulfide + H2O</text>
        <dbReference type="Rhea" id="RHEA:62620"/>
        <dbReference type="Rhea" id="RHEA-COMP:10698"/>
        <dbReference type="Rhea" id="RHEA-COMP:10700"/>
        <dbReference type="ChEBI" id="CHEBI:15377"/>
        <dbReference type="ChEBI" id="CHEBI:29950"/>
        <dbReference type="ChEBI" id="CHEBI:30879"/>
        <dbReference type="ChEBI" id="CHEBI:35924"/>
        <dbReference type="ChEBI" id="CHEBI:50058"/>
        <dbReference type="EC" id="1.11.1.24"/>
    </reaction>
</comment>
<dbReference type="GO" id="GO:0045454">
    <property type="term" value="P:cell redox homeostasis"/>
    <property type="evidence" value="ECO:0007669"/>
    <property type="project" value="TreeGrafter"/>
</dbReference>
<evidence type="ECO:0000256" key="1">
    <source>
        <dbReference type="ARBA" id="ARBA00003330"/>
    </source>
</evidence>
<keyword evidence="12" id="KW-0732">Signal</keyword>
<evidence type="ECO:0000256" key="9">
    <source>
        <dbReference type="ARBA" id="ARBA00038489"/>
    </source>
</evidence>
<evidence type="ECO:0000313" key="14">
    <source>
        <dbReference type="EMBL" id="QHJ11983.1"/>
    </source>
</evidence>
<reference evidence="14 15" key="1">
    <citation type="submission" date="2019-12" db="EMBL/GenBank/DDBJ databases">
        <title>Genome sequencing and assembly of endphytes of Porphyra tenera.</title>
        <authorList>
            <person name="Park J.M."/>
            <person name="Shin R."/>
            <person name="Jo S.H."/>
        </authorList>
    </citation>
    <scope>NUCLEOTIDE SEQUENCE [LARGE SCALE GENOMIC DNA]</scope>
    <source>
        <strain evidence="14 15">GPM4</strain>
    </source>
</reference>
<keyword evidence="4" id="KW-0049">Antioxidant</keyword>
<proteinExistence type="inferred from homology"/>
<protein>
    <recommendedName>
        <fullName evidence="2">thioredoxin-dependent peroxiredoxin</fullName>
        <ecNumber evidence="2">1.11.1.24</ecNumber>
    </recommendedName>
    <alternativeName>
        <fullName evidence="8">Thioredoxin peroxidase</fullName>
    </alternativeName>
    <alternativeName>
        <fullName evidence="10">Thioredoxin-dependent peroxiredoxin Bcp</fullName>
    </alternativeName>
</protein>
<evidence type="ECO:0000256" key="3">
    <source>
        <dbReference type="ARBA" id="ARBA00022559"/>
    </source>
</evidence>
<evidence type="ECO:0000256" key="8">
    <source>
        <dbReference type="ARBA" id="ARBA00032824"/>
    </source>
</evidence>
<keyword evidence="7" id="KW-0676">Redox-active center</keyword>